<evidence type="ECO:0008006" key="6">
    <source>
        <dbReference type="Google" id="ProtNLM"/>
    </source>
</evidence>
<reference evidence="4 5" key="1">
    <citation type="journal article" date="2024" name="Plant Biotechnol. J.">
        <title>Dendrobium thyrsiflorum genome and its molecular insights into genes involved in important horticultural traits.</title>
        <authorList>
            <person name="Chen B."/>
            <person name="Wang J.Y."/>
            <person name="Zheng P.J."/>
            <person name="Li K.L."/>
            <person name="Liang Y.M."/>
            <person name="Chen X.F."/>
            <person name="Zhang C."/>
            <person name="Zhao X."/>
            <person name="He X."/>
            <person name="Zhang G.Q."/>
            <person name="Liu Z.J."/>
            <person name="Xu Q."/>
        </authorList>
    </citation>
    <scope>NUCLEOTIDE SEQUENCE [LARGE SCALE GENOMIC DNA]</scope>
    <source>
        <strain evidence="4">GZMU011</strain>
    </source>
</reference>
<dbReference type="FunFam" id="3.30.460.10:FF:000018">
    <property type="entry name" value="Mitochondrial assembly of ribosomal large subunit 1"/>
    <property type="match status" value="1"/>
</dbReference>
<comment type="subcellular location">
    <subcellularLocation>
        <location evidence="1">Mitochondrion</location>
    </subcellularLocation>
</comment>
<keyword evidence="5" id="KW-1185">Reference proteome</keyword>
<dbReference type="InterPro" id="IPR004394">
    <property type="entry name" value="Iojap/RsfS/C7orf30"/>
</dbReference>
<dbReference type="Proteomes" id="UP001552299">
    <property type="component" value="Unassembled WGS sequence"/>
</dbReference>
<evidence type="ECO:0000256" key="1">
    <source>
        <dbReference type="ARBA" id="ARBA00004173"/>
    </source>
</evidence>
<protein>
    <recommendedName>
        <fullName evidence="6">Protein Iojap-related, mitochondrial</fullName>
    </recommendedName>
</protein>
<dbReference type="Pfam" id="PF02410">
    <property type="entry name" value="RsfS"/>
    <property type="match status" value="1"/>
</dbReference>
<dbReference type="AlphaFoldDB" id="A0ABD0VS37"/>
<sequence length="180" mass="20322">MLRTLRHLFSSGQRPRPQFLELWNPLGLLCTASAMEKRGSLELEEVQKVLCDVKADDVRVIHVGDQCDWTDHIVIATGRSSWHVKNIAQALLHKAKQKQKGADHMILPFVEGLVGGKWVVIDSGTVIVHALDEKAREYYDLESHLSKERTPKGSIQDLEKAFVKVRPINNSKKKPAKVVE</sequence>
<dbReference type="InterPro" id="IPR043519">
    <property type="entry name" value="NT_sf"/>
</dbReference>
<dbReference type="EMBL" id="JANQDX010000004">
    <property type="protein sequence ID" value="KAL0925556.1"/>
    <property type="molecule type" value="Genomic_DNA"/>
</dbReference>
<evidence type="ECO:0000313" key="4">
    <source>
        <dbReference type="EMBL" id="KAL0925556.1"/>
    </source>
</evidence>
<evidence type="ECO:0000313" key="5">
    <source>
        <dbReference type="Proteomes" id="UP001552299"/>
    </source>
</evidence>
<dbReference type="HAMAP" id="MF_01477">
    <property type="entry name" value="Iojap_RsfS"/>
    <property type="match status" value="1"/>
</dbReference>
<proteinExistence type="inferred from homology"/>
<dbReference type="PANTHER" id="PTHR21043:SF0">
    <property type="entry name" value="MITOCHONDRIAL ASSEMBLY OF RIBOSOMAL LARGE SUBUNIT PROTEIN 1"/>
    <property type="match status" value="1"/>
</dbReference>
<comment type="similarity">
    <text evidence="2">Belongs to the Iojap/RsfS family.</text>
</comment>
<dbReference type="GO" id="GO:0005739">
    <property type="term" value="C:mitochondrion"/>
    <property type="evidence" value="ECO:0007669"/>
    <property type="project" value="UniProtKB-SubCell"/>
</dbReference>
<dbReference type="NCBIfam" id="TIGR00090">
    <property type="entry name" value="rsfS_iojap_ybeB"/>
    <property type="match status" value="1"/>
</dbReference>
<dbReference type="Gene3D" id="3.30.460.10">
    <property type="entry name" value="Beta Polymerase, domain 2"/>
    <property type="match status" value="1"/>
</dbReference>
<keyword evidence="3" id="KW-0496">Mitochondrion</keyword>
<evidence type="ECO:0000256" key="2">
    <source>
        <dbReference type="ARBA" id="ARBA00010574"/>
    </source>
</evidence>
<organism evidence="4 5">
    <name type="scientific">Dendrobium thyrsiflorum</name>
    <name type="common">Pinecone-like raceme dendrobium</name>
    <name type="synonym">Orchid</name>
    <dbReference type="NCBI Taxonomy" id="117978"/>
    <lineage>
        <taxon>Eukaryota</taxon>
        <taxon>Viridiplantae</taxon>
        <taxon>Streptophyta</taxon>
        <taxon>Embryophyta</taxon>
        <taxon>Tracheophyta</taxon>
        <taxon>Spermatophyta</taxon>
        <taxon>Magnoliopsida</taxon>
        <taxon>Liliopsida</taxon>
        <taxon>Asparagales</taxon>
        <taxon>Orchidaceae</taxon>
        <taxon>Epidendroideae</taxon>
        <taxon>Malaxideae</taxon>
        <taxon>Dendrobiinae</taxon>
        <taxon>Dendrobium</taxon>
    </lineage>
</organism>
<dbReference type="PANTHER" id="PTHR21043">
    <property type="entry name" value="IOJAP SUPERFAMILY ORTHOLOG"/>
    <property type="match status" value="1"/>
</dbReference>
<gene>
    <name evidence="4" type="ORF">M5K25_003903</name>
</gene>
<name>A0ABD0VS37_DENTH</name>
<evidence type="ECO:0000256" key="3">
    <source>
        <dbReference type="ARBA" id="ARBA00023128"/>
    </source>
</evidence>
<dbReference type="SUPFAM" id="SSF81301">
    <property type="entry name" value="Nucleotidyltransferase"/>
    <property type="match status" value="1"/>
</dbReference>
<comment type="caution">
    <text evidence="4">The sequence shown here is derived from an EMBL/GenBank/DDBJ whole genome shotgun (WGS) entry which is preliminary data.</text>
</comment>
<accession>A0ABD0VS37</accession>